<evidence type="ECO:0000256" key="5">
    <source>
        <dbReference type="ARBA" id="ARBA00022692"/>
    </source>
</evidence>
<keyword evidence="3" id="KW-1003">Cell membrane</keyword>
<feature type="transmembrane region" description="Helical" evidence="8">
    <location>
        <begin position="327"/>
        <end position="349"/>
    </location>
</feature>
<dbReference type="RefSeq" id="WP_004347302.1">
    <property type="nucleotide sequence ID" value="NZ_BAWT01000020.1"/>
</dbReference>
<dbReference type="AlphaFoldDB" id="A0AAE4HYK2"/>
<name>A0AAE4HYK2_9STRE</name>
<evidence type="ECO:0000313" key="11">
    <source>
        <dbReference type="Proteomes" id="UP001180515"/>
    </source>
</evidence>
<feature type="transmembrane region" description="Helical" evidence="8">
    <location>
        <begin position="44"/>
        <end position="64"/>
    </location>
</feature>
<comment type="subcellular location">
    <subcellularLocation>
        <location evidence="1">Cell inner membrane</location>
        <topology evidence="1">Multi-pass membrane protein</topology>
    </subcellularLocation>
</comment>
<dbReference type="GO" id="GO:0030395">
    <property type="term" value="F:lactose binding"/>
    <property type="evidence" value="ECO:0007669"/>
    <property type="project" value="TreeGrafter"/>
</dbReference>
<evidence type="ECO:0000313" key="10">
    <source>
        <dbReference type="EMBL" id="MDT2732669.1"/>
    </source>
</evidence>
<evidence type="ECO:0000256" key="2">
    <source>
        <dbReference type="ARBA" id="ARBA00022448"/>
    </source>
</evidence>
<dbReference type="PANTHER" id="PTHR23522">
    <property type="entry name" value="BLL5896 PROTEIN"/>
    <property type="match status" value="1"/>
</dbReference>
<dbReference type="GO" id="GO:0005886">
    <property type="term" value="C:plasma membrane"/>
    <property type="evidence" value="ECO:0007669"/>
    <property type="project" value="UniProtKB-SubCell"/>
</dbReference>
<evidence type="ECO:0000256" key="6">
    <source>
        <dbReference type="ARBA" id="ARBA00022989"/>
    </source>
</evidence>
<dbReference type="GO" id="GO:0015528">
    <property type="term" value="F:lactose:proton symporter activity"/>
    <property type="evidence" value="ECO:0007669"/>
    <property type="project" value="TreeGrafter"/>
</dbReference>
<dbReference type="Proteomes" id="UP001180515">
    <property type="component" value="Unassembled WGS sequence"/>
</dbReference>
<keyword evidence="6 8" id="KW-1133">Transmembrane helix</keyword>
<dbReference type="Pfam" id="PF12832">
    <property type="entry name" value="MFS_1_like"/>
    <property type="match status" value="1"/>
</dbReference>
<feature type="transmembrane region" description="Helical" evidence="8">
    <location>
        <begin position="238"/>
        <end position="259"/>
    </location>
</feature>
<feature type="transmembrane region" description="Helical" evidence="8">
    <location>
        <begin position="12"/>
        <end position="35"/>
    </location>
</feature>
<evidence type="ECO:0000256" key="3">
    <source>
        <dbReference type="ARBA" id="ARBA00022475"/>
    </source>
</evidence>
<keyword evidence="5 8" id="KW-0812">Transmembrane</keyword>
<reference evidence="10" key="1">
    <citation type="submission" date="2023-03" db="EMBL/GenBank/DDBJ databases">
        <authorList>
            <person name="Shen W."/>
            <person name="Cai J."/>
        </authorList>
    </citation>
    <scope>NUCLEOTIDE SEQUENCE</scope>
    <source>
        <strain evidence="10">P82-2</strain>
    </source>
</reference>
<keyword evidence="7 8" id="KW-0472">Membrane</keyword>
<dbReference type="EMBL" id="JARQAG010000027">
    <property type="protein sequence ID" value="MDT2732669.1"/>
    <property type="molecule type" value="Genomic_DNA"/>
</dbReference>
<feature type="transmembrane region" description="Helical" evidence="8">
    <location>
        <begin position="355"/>
        <end position="381"/>
    </location>
</feature>
<dbReference type="PROSITE" id="PS50850">
    <property type="entry name" value="MFS"/>
    <property type="match status" value="1"/>
</dbReference>
<evidence type="ECO:0000259" key="9">
    <source>
        <dbReference type="PROSITE" id="PS50850"/>
    </source>
</evidence>
<protein>
    <submittedName>
        <fullName evidence="10">MFS transporter</fullName>
    </submittedName>
</protein>
<evidence type="ECO:0000256" key="8">
    <source>
        <dbReference type="SAM" id="Phobius"/>
    </source>
</evidence>
<feature type="domain" description="Major facilitator superfamily (MFS) profile" evidence="9">
    <location>
        <begin position="8"/>
        <end position="385"/>
    </location>
</feature>
<dbReference type="SUPFAM" id="SSF103473">
    <property type="entry name" value="MFS general substrate transporter"/>
    <property type="match status" value="1"/>
</dbReference>
<keyword evidence="4" id="KW-0997">Cell inner membrane</keyword>
<feature type="transmembrane region" description="Helical" evidence="8">
    <location>
        <begin position="206"/>
        <end position="226"/>
    </location>
</feature>
<dbReference type="InterPro" id="IPR036259">
    <property type="entry name" value="MFS_trans_sf"/>
</dbReference>
<feature type="transmembrane region" description="Helical" evidence="8">
    <location>
        <begin position="271"/>
        <end position="290"/>
    </location>
</feature>
<gene>
    <name evidence="10" type="ORF">P7G31_10665</name>
</gene>
<accession>A0AAE4HYK2</accession>
<dbReference type="Gene3D" id="1.20.1250.20">
    <property type="entry name" value="MFS general substrate transporter like domains"/>
    <property type="match status" value="2"/>
</dbReference>
<feature type="transmembrane region" description="Helical" evidence="8">
    <location>
        <begin position="76"/>
        <end position="109"/>
    </location>
</feature>
<organism evidence="10 11">
    <name type="scientific">Streptococcus parauberis</name>
    <dbReference type="NCBI Taxonomy" id="1348"/>
    <lineage>
        <taxon>Bacteria</taxon>
        <taxon>Bacillati</taxon>
        <taxon>Bacillota</taxon>
        <taxon>Bacilli</taxon>
        <taxon>Lactobacillales</taxon>
        <taxon>Streptococcaceae</taxon>
        <taxon>Streptococcus</taxon>
    </lineage>
</organism>
<proteinExistence type="predicted"/>
<evidence type="ECO:0000256" key="1">
    <source>
        <dbReference type="ARBA" id="ARBA00004429"/>
    </source>
</evidence>
<evidence type="ECO:0000256" key="7">
    <source>
        <dbReference type="ARBA" id="ARBA00023136"/>
    </source>
</evidence>
<keyword evidence="2" id="KW-0813">Transport</keyword>
<feature type="transmembrane region" description="Helical" evidence="8">
    <location>
        <begin position="155"/>
        <end position="175"/>
    </location>
</feature>
<comment type="caution">
    <text evidence="10">The sequence shown here is derived from an EMBL/GenBank/DDBJ whole genome shotgun (WGS) entry which is preliminary data.</text>
</comment>
<dbReference type="PANTHER" id="PTHR23522:SF10">
    <property type="entry name" value="3-PHENYLPROPIONIC ACID TRANSPORTER-RELATED"/>
    <property type="match status" value="1"/>
</dbReference>
<evidence type="ECO:0000256" key="4">
    <source>
        <dbReference type="ARBA" id="ARBA00022519"/>
    </source>
</evidence>
<dbReference type="InterPro" id="IPR020846">
    <property type="entry name" value="MFS_dom"/>
</dbReference>
<dbReference type="InterPro" id="IPR024989">
    <property type="entry name" value="MFS_assoc_dom"/>
</dbReference>
<sequence length="392" mass="43650">MLKNYKNSYLSYFLMYTFYFLSFALFSSLISVYLLDKGYGPSQVSLVVSVSFFTSMLAQPFIGALNDRYNVKTVTIISFALTILGAILFLLANSIWFYIISYSLVLLLINGTNPVMEQLATSSPYHYGKIRIWGTIGYALGTQIAGLIYDFISPQAIYIIFVGTMLLAIIGTMGIQVRQNTIEPQTDLLTEKNRTSFKEILKDKTFLLYMIIVMLFSGVMNTGHTYLPAMLEADGLSVGLATTVVSLSVICESPLIYFSHLFMDKFKSKQLFLVSVGFVLLQYLIYALHINITSTVAVTLLAKHAAAMLFIMLNIKIVASLVDRHVLITALALIQTARNLSSIIFQSIAGQILEVSTYTVLCWVLVAVLTVIFVMVALLNLPSGNQEKLFSR</sequence>
<feature type="transmembrane region" description="Helical" evidence="8">
    <location>
        <begin position="130"/>
        <end position="149"/>
    </location>
</feature>